<dbReference type="Pfam" id="PF22191">
    <property type="entry name" value="IBR_1"/>
    <property type="match status" value="1"/>
</dbReference>
<dbReference type="InterPro" id="IPR031127">
    <property type="entry name" value="E3_UB_ligase_RBR"/>
</dbReference>
<dbReference type="OMA" id="PRSWCQG"/>
<dbReference type="CDD" id="cd20341">
    <property type="entry name" value="BRcat_RBR_RNF14"/>
    <property type="match status" value="1"/>
</dbReference>
<dbReference type="HOGENOM" id="CLU_021364_2_2_1"/>
<comment type="similarity">
    <text evidence="10">Belongs to the RBR family. RNF14 subfamily.</text>
</comment>
<dbReference type="InterPro" id="IPR016135">
    <property type="entry name" value="UBQ-conjugating_enzyme/RWD"/>
</dbReference>
<keyword evidence="16" id="KW-1185">Reference proteome</keyword>
<dbReference type="Pfam" id="PF01485">
    <property type="entry name" value="IBR"/>
    <property type="match status" value="1"/>
</dbReference>
<evidence type="ECO:0000313" key="15">
    <source>
        <dbReference type="EMBL" id="EJT97950.1"/>
    </source>
</evidence>
<dbReference type="InterPro" id="IPR001841">
    <property type="entry name" value="Znf_RING"/>
</dbReference>
<dbReference type="PROSITE" id="PS00518">
    <property type="entry name" value="ZF_RING_1"/>
    <property type="match status" value="1"/>
</dbReference>
<dbReference type="SMART" id="SM00647">
    <property type="entry name" value="IBR"/>
    <property type="match status" value="1"/>
</dbReference>
<dbReference type="InterPro" id="IPR047548">
    <property type="entry name" value="Rcat_RBR_RNF14"/>
</dbReference>
<evidence type="ECO:0000256" key="1">
    <source>
        <dbReference type="ARBA" id="ARBA00001798"/>
    </source>
</evidence>
<name>M5FNU9_DACPD</name>
<feature type="signal peptide" evidence="12">
    <location>
        <begin position="1"/>
        <end position="30"/>
    </location>
</feature>
<feature type="domain" description="RING-type" evidence="13">
    <location>
        <begin position="126"/>
        <end position="171"/>
    </location>
</feature>
<dbReference type="PROSITE" id="PS50089">
    <property type="entry name" value="ZF_RING_2"/>
    <property type="match status" value="1"/>
</dbReference>
<dbReference type="RefSeq" id="XP_040624848.1">
    <property type="nucleotide sequence ID" value="XM_040777006.1"/>
</dbReference>
<dbReference type="CDD" id="cd20354">
    <property type="entry name" value="Rcat_RBR_RNF14"/>
    <property type="match status" value="1"/>
</dbReference>
<dbReference type="FunFam" id="3.30.40.10:FF:000416">
    <property type="entry name" value="RBR-type E3 ubiquitin transferase"/>
    <property type="match status" value="1"/>
</dbReference>
<evidence type="ECO:0000259" key="13">
    <source>
        <dbReference type="PROSITE" id="PS50089"/>
    </source>
</evidence>
<dbReference type="Proteomes" id="UP000030653">
    <property type="component" value="Unassembled WGS sequence"/>
</dbReference>
<keyword evidence="6" id="KW-0677">Repeat</keyword>
<dbReference type="InterPro" id="IPR017907">
    <property type="entry name" value="Znf_RING_CS"/>
</dbReference>
<dbReference type="EMBL" id="JH795875">
    <property type="protein sequence ID" value="EJT97950.1"/>
    <property type="molecule type" value="Genomic_DNA"/>
</dbReference>
<dbReference type="PANTHER" id="PTHR11685">
    <property type="entry name" value="RBR FAMILY RING FINGER AND IBR DOMAIN-CONTAINING"/>
    <property type="match status" value="1"/>
</dbReference>
<dbReference type="GeneID" id="63692068"/>
<dbReference type="Gene3D" id="3.30.40.10">
    <property type="entry name" value="Zinc/RING finger domain, C3HC4 (zinc finger)"/>
    <property type="match status" value="1"/>
</dbReference>
<keyword evidence="8" id="KW-0833">Ubl conjugation pathway</keyword>
<proteinExistence type="inferred from homology"/>
<feature type="domain" description="RING-type" evidence="14">
    <location>
        <begin position="122"/>
        <end position="382"/>
    </location>
</feature>
<comment type="pathway">
    <text evidence="2">Protein modification; protein ubiquitination.</text>
</comment>
<dbReference type="GO" id="GO:0008270">
    <property type="term" value="F:zinc ion binding"/>
    <property type="evidence" value="ECO:0007669"/>
    <property type="project" value="UniProtKB-KW"/>
</dbReference>
<evidence type="ECO:0000256" key="3">
    <source>
        <dbReference type="ARBA" id="ARBA00012251"/>
    </source>
</evidence>
<evidence type="ECO:0000256" key="2">
    <source>
        <dbReference type="ARBA" id="ARBA00004906"/>
    </source>
</evidence>
<keyword evidence="9" id="KW-0862">Zinc</keyword>
<dbReference type="SUPFAM" id="SSF54495">
    <property type="entry name" value="UBC-like"/>
    <property type="match status" value="1"/>
</dbReference>
<accession>M5FNU9</accession>
<evidence type="ECO:0000256" key="11">
    <source>
        <dbReference type="PROSITE-ProRule" id="PRU00175"/>
    </source>
</evidence>
<dbReference type="GO" id="GO:0016567">
    <property type="term" value="P:protein ubiquitination"/>
    <property type="evidence" value="ECO:0007669"/>
    <property type="project" value="InterPro"/>
</dbReference>
<dbReference type="AlphaFoldDB" id="M5FNU9"/>
<evidence type="ECO:0000313" key="16">
    <source>
        <dbReference type="Proteomes" id="UP000030653"/>
    </source>
</evidence>
<evidence type="ECO:0000256" key="6">
    <source>
        <dbReference type="ARBA" id="ARBA00022737"/>
    </source>
</evidence>
<dbReference type="STRING" id="1858805.M5FNU9"/>
<protein>
    <recommendedName>
        <fullName evidence="3">RBR-type E3 ubiquitin transferase</fullName>
        <ecNumber evidence="3">2.3.2.31</ecNumber>
    </recommendedName>
</protein>
<dbReference type="Pfam" id="PF00097">
    <property type="entry name" value="zf-C3HC4"/>
    <property type="match status" value="1"/>
</dbReference>
<dbReference type="InterPro" id="IPR002867">
    <property type="entry name" value="IBR_dom"/>
</dbReference>
<dbReference type="InterPro" id="IPR013083">
    <property type="entry name" value="Znf_RING/FYVE/PHD"/>
</dbReference>
<dbReference type="GO" id="GO:0061630">
    <property type="term" value="F:ubiquitin protein ligase activity"/>
    <property type="evidence" value="ECO:0007669"/>
    <property type="project" value="UniProtKB-EC"/>
</dbReference>
<evidence type="ECO:0000256" key="10">
    <source>
        <dbReference type="ARBA" id="ARBA00044508"/>
    </source>
</evidence>
<evidence type="ECO:0000259" key="14">
    <source>
        <dbReference type="PROSITE" id="PS51873"/>
    </source>
</evidence>
<sequence length="421" mass="48436">MDHTSVAIRLTYLPPLLLTFCLPPLYPVEAGPSQLSLHAMHSWIFPSAQLLIKEALASRWDATLGEGVLWGWAEWIRSGEFLDTIRLREGHIIKLSHPAPELLAPTLQKHNSMLRNSEFTHGTYLCAICMNTQKGTQCLRLARCGHVFCRSCLKDFWGLMIVEGDVSRVTCADPDCVKKHMEVDEEDVRRTCGEDATERWKWLREKKELEKDPTIVFCPLQVCQAPVRKPKVEELPSDQENRWEALRTCSHCGLSFCVYCRRTWHGILTRCVFSQAQAFVPEYRKASKGSHARRAIEQRYGRANVLRLIAQQEEDEKNKEWLKQSTMPCPGCQVYVEKSFGCNHMTCVKCGCHYCFSCGNKVNAKDPYAHFNGGRSKCMLFDAKELREDVPWDPVLEEHQIMPEGPAAQFFGEPNWRRWQE</sequence>
<gene>
    <name evidence="15" type="ORF">DACRYDRAFT_91365</name>
</gene>
<keyword evidence="5" id="KW-0479">Metal-binding</keyword>
<reference evidence="15 16" key="1">
    <citation type="journal article" date="2012" name="Science">
        <title>The Paleozoic origin of enzymatic lignin decomposition reconstructed from 31 fungal genomes.</title>
        <authorList>
            <person name="Floudas D."/>
            <person name="Binder M."/>
            <person name="Riley R."/>
            <person name="Barry K."/>
            <person name="Blanchette R.A."/>
            <person name="Henrissat B."/>
            <person name="Martinez A.T."/>
            <person name="Otillar R."/>
            <person name="Spatafora J.W."/>
            <person name="Yadav J.S."/>
            <person name="Aerts A."/>
            <person name="Benoit I."/>
            <person name="Boyd A."/>
            <person name="Carlson A."/>
            <person name="Copeland A."/>
            <person name="Coutinho P.M."/>
            <person name="de Vries R.P."/>
            <person name="Ferreira P."/>
            <person name="Findley K."/>
            <person name="Foster B."/>
            <person name="Gaskell J."/>
            <person name="Glotzer D."/>
            <person name="Gorecki P."/>
            <person name="Heitman J."/>
            <person name="Hesse C."/>
            <person name="Hori C."/>
            <person name="Igarashi K."/>
            <person name="Jurgens J.A."/>
            <person name="Kallen N."/>
            <person name="Kersten P."/>
            <person name="Kohler A."/>
            <person name="Kuees U."/>
            <person name="Kumar T.K.A."/>
            <person name="Kuo A."/>
            <person name="LaButti K."/>
            <person name="Larrondo L.F."/>
            <person name="Lindquist E."/>
            <person name="Ling A."/>
            <person name="Lombard V."/>
            <person name="Lucas S."/>
            <person name="Lundell T."/>
            <person name="Martin R."/>
            <person name="McLaughlin D.J."/>
            <person name="Morgenstern I."/>
            <person name="Morin E."/>
            <person name="Murat C."/>
            <person name="Nagy L.G."/>
            <person name="Nolan M."/>
            <person name="Ohm R.A."/>
            <person name="Patyshakuliyeva A."/>
            <person name="Rokas A."/>
            <person name="Ruiz-Duenas F.J."/>
            <person name="Sabat G."/>
            <person name="Salamov A."/>
            <person name="Samejima M."/>
            <person name="Schmutz J."/>
            <person name="Slot J.C."/>
            <person name="St John F."/>
            <person name="Stenlid J."/>
            <person name="Sun H."/>
            <person name="Sun S."/>
            <person name="Syed K."/>
            <person name="Tsang A."/>
            <person name="Wiebenga A."/>
            <person name="Young D."/>
            <person name="Pisabarro A."/>
            <person name="Eastwood D.C."/>
            <person name="Martin F."/>
            <person name="Cullen D."/>
            <person name="Grigoriev I.V."/>
            <person name="Hibbett D.S."/>
        </authorList>
    </citation>
    <scope>NUCLEOTIDE SEQUENCE [LARGE SCALE GENOMIC DNA]</scope>
    <source>
        <strain evidence="15 16">DJM-731 SS1</strain>
    </source>
</reference>
<evidence type="ECO:0000256" key="8">
    <source>
        <dbReference type="ARBA" id="ARBA00022786"/>
    </source>
</evidence>
<keyword evidence="4" id="KW-0808">Transferase</keyword>
<comment type="catalytic activity">
    <reaction evidence="1">
        <text>[E2 ubiquitin-conjugating enzyme]-S-ubiquitinyl-L-cysteine + [acceptor protein]-L-lysine = [E2 ubiquitin-conjugating enzyme]-L-cysteine + [acceptor protein]-N(6)-ubiquitinyl-L-lysine.</text>
        <dbReference type="EC" id="2.3.2.31"/>
    </reaction>
</comment>
<dbReference type="SUPFAM" id="SSF57850">
    <property type="entry name" value="RING/U-box"/>
    <property type="match status" value="3"/>
</dbReference>
<evidence type="ECO:0000256" key="5">
    <source>
        <dbReference type="ARBA" id="ARBA00022723"/>
    </source>
</evidence>
<keyword evidence="7 11" id="KW-0863">Zinc-finger</keyword>
<evidence type="ECO:0000256" key="12">
    <source>
        <dbReference type="SAM" id="SignalP"/>
    </source>
</evidence>
<dbReference type="PROSITE" id="PS51873">
    <property type="entry name" value="TRIAD"/>
    <property type="match status" value="1"/>
</dbReference>
<evidence type="ECO:0000256" key="7">
    <source>
        <dbReference type="ARBA" id="ARBA00022771"/>
    </source>
</evidence>
<dbReference type="Gene3D" id="1.20.120.1750">
    <property type="match status" value="1"/>
</dbReference>
<evidence type="ECO:0000256" key="9">
    <source>
        <dbReference type="ARBA" id="ARBA00022833"/>
    </source>
</evidence>
<dbReference type="EC" id="2.3.2.31" evidence="3"/>
<organism evidence="15 16">
    <name type="scientific">Dacryopinax primogenitus (strain DJM 731)</name>
    <name type="common">Brown rot fungus</name>
    <dbReference type="NCBI Taxonomy" id="1858805"/>
    <lineage>
        <taxon>Eukaryota</taxon>
        <taxon>Fungi</taxon>
        <taxon>Dikarya</taxon>
        <taxon>Basidiomycota</taxon>
        <taxon>Agaricomycotina</taxon>
        <taxon>Dacrymycetes</taxon>
        <taxon>Dacrymycetales</taxon>
        <taxon>Dacrymycetaceae</taxon>
        <taxon>Dacryopinax</taxon>
    </lineage>
</organism>
<evidence type="ECO:0000256" key="4">
    <source>
        <dbReference type="ARBA" id="ARBA00022679"/>
    </source>
</evidence>
<keyword evidence="12" id="KW-0732">Signal</keyword>
<dbReference type="InterPro" id="IPR044066">
    <property type="entry name" value="TRIAD_supradom"/>
</dbReference>
<feature type="chain" id="PRO_5004067103" description="RBR-type E3 ubiquitin transferase" evidence="12">
    <location>
        <begin position="31"/>
        <end position="421"/>
    </location>
</feature>
<dbReference type="CDD" id="cd23134">
    <property type="entry name" value="RING-HC_ITT1-like"/>
    <property type="match status" value="1"/>
</dbReference>
<dbReference type="InterPro" id="IPR018957">
    <property type="entry name" value="Znf_C3HC4_RING-type"/>
</dbReference>
<dbReference type="OrthoDB" id="1431934at2759"/>